<dbReference type="SUPFAM" id="SSF88713">
    <property type="entry name" value="Glycoside hydrolase/deacetylase"/>
    <property type="match status" value="1"/>
</dbReference>
<evidence type="ECO:0000256" key="2">
    <source>
        <dbReference type="ARBA" id="ARBA00022729"/>
    </source>
</evidence>
<accession>W7CQ74</accession>
<dbReference type="PATRIC" id="fig|1265861.3.peg.1495"/>
<evidence type="ECO:0000256" key="1">
    <source>
        <dbReference type="ARBA" id="ARBA00004613"/>
    </source>
</evidence>
<dbReference type="CDD" id="cd10918">
    <property type="entry name" value="CE4_NodB_like_5s_6s"/>
    <property type="match status" value="1"/>
</dbReference>
<proteinExistence type="predicted"/>
<dbReference type="AlphaFoldDB" id="W7CQ74"/>
<dbReference type="Pfam" id="PF01522">
    <property type="entry name" value="Polysacc_deac_1"/>
    <property type="match status" value="1"/>
</dbReference>
<evidence type="ECO:0000259" key="4">
    <source>
        <dbReference type="PROSITE" id="PS51677"/>
    </source>
</evidence>
<dbReference type="OrthoDB" id="9778320at2"/>
<organism evidence="5 6">
    <name type="scientific">Brochothrix campestris FSL F6-1037</name>
    <dbReference type="NCBI Taxonomy" id="1265861"/>
    <lineage>
        <taxon>Bacteria</taxon>
        <taxon>Bacillati</taxon>
        <taxon>Bacillota</taxon>
        <taxon>Bacilli</taxon>
        <taxon>Bacillales</taxon>
        <taxon>Listeriaceae</taxon>
        <taxon>Brochothrix</taxon>
    </lineage>
</organism>
<dbReference type="PROSITE" id="PS51677">
    <property type="entry name" value="NODB"/>
    <property type="match status" value="1"/>
</dbReference>
<dbReference type="Gene3D" id="3.20.20.370">
    <property type="entry name" value="Glycoside hydrolase/deacetylase"/>
    <property type="match status" value="1"/>
</dbReference>
<dbReference type="InterPro" id="IPR002509">
    <property type="entry name" value="NODB_dom"/>
</dbReference>
<protein>
    <recommendedName>
        <fullName evidence="4">NodB homology domain-containing protein</fullName>
    </recommendedName>
</protein>
<comment type="caution">
    <text evidence="5">The sequence shown here is derived from an EMBL/GenBank/DDBJ whole genome shotgun (WGS) entry which is preliminary data.</text>
</comment>
<keyword evidence="2 3" id="KW-0732">Signal</keyword>
<dbReference type="PANTHER" id="PTHR34216">
    <property type="match status" value="1"/>
</dbReference>
<dbReference type="STRING" id="1265861.BCAMP_07615"/>
<feature type="signal peptide" evidence="3">
    <location>
        <begin position="1"/>
        <end position="23"/>
    </location>
</feature>
<dbReference type="GO" id="GO:0005975">
    <property type="term" value="P:carbohydrate metabolic process"/>
    <property type="evidence" value="ECO:0007669"/>
    <property type="project" value="InterPro"/>
</dbReference>
<keyword evidence="6" id="KW-1185">Reference proteome</keyword>
<evidence type="ECO:0000313" key="6">
    <source>
        <dbReference type="Proteomes" id="UP000019243"/>
    </source>
</evidence>
<dbReference type="GO" id="GO:0016810">
    <property type="term" value="F:hydrolase activity, acting on carbon-nitrogen (but not peptide) bonds"/>
    <property type="evidence" value="ECO:0007669"/>
    <property type="project" value="InterPro"/>
</dbReference>
<evidence type="ECO:0000313" key="5">
    <source>
        <dbReference type="EMBL" id="EUJ39247.1"/>
    </source>
</evidence>
<name>W7CQ74_9LIST</name>
<dbReference type="Proteomes" id="UP000019243">
    <property type="component" value="Unassembled WGS sequence"/>
</dbReference>
<dbReference type="RefSeq" id="WP_035314740.1">
    <property type="nucleotide sequence ID" value="NZ_AODH01000029.1"/>
</dbReference>
<dbReference type="InterPro" id="IPR011330">
    <property type="entry name" value="Glyco_hydro/deAcase_b/a-brl"/>
</dbReference>
<feature type="domain" description="NodB homology" evidence="4">
    <location>
        <begin position="120"/>
        <end position="280"/>
    </location>
</feature>
<gene>
    <name evidence="5" type="ORF">BCAMP_07615</name>
</gene>
<feature type="chain" id="PRO_5039354276" description="NodB homology domain-containing protein" evidence="3">
    <location>
        <begin position="24"/>
        <end position="280"/>
    </location>
</feature>
<reference evidence="5 6" key="1">
    <citation type="submission" date="2012-12" db="EMBL/GenBank/DDBJ databases">
        <title>Novel taxa of Listeriaceae from agricultural environments in the United States.</title>
        <authorList>
            <person name="den Bakker H.C."/>
            <person name="Allred A."/>
            <person name="Warchocki S."/>
            <person name="Wright E.M."/>
            <person name="Burrell A."/>
            <person name="Nightingale K.K."/>
            <person name="Kephart D."/>
            <person name="Wiedmann M."/>
        </authorList>
    </citation>
    <scope>NUCLEOTIDE SEQUENCE [LARGE SCALE GENOMIC DNA]</scope>
    <source>
        <strain evidence="5 6">FSL F6-1037</strain>
    </source>
</reference>
<sequence length="280" mass="31300">MTKIAKWLLLIGLCVVAAMGTDAYLSQKTEIKPVKQVQKAPKKAVPPPGKAEETQRWLTRETPVKIPILMYHSISSGNSLRVPPTEFEQQMQFLKEAGYYTLTPAELYQAFETNTVPAEKVVLITFDDGYTDNYTAALPVLERYGLASTVFMITGTTGKPNHLTIEQMKAMQQQQVTIESHTVNHQELNLLAKETQLTEMIDSKRFIKDELDYDSIILSYPVGRYNDETLAAANTAGYKLAVTTEPGLASKADGYYQLKRVRITPGLSIEGYRTLIENGL</sequence>
<comment type="subcellular location">
    <subcellularLocation>
        <location evidence="1">Secreted</location>
    </subcellularLocation>
</comment>
<dbReference type="PANTHER" id="PTHR34216:SF3">
    <property type="entry name" value="POLY-BETA-1,6-N-ACETYL-D-GLUCOSAMINE N-DEACETYLASE"/>
    <property type="match status" value="1"/>
</dbReference>
<dbReference type="GO" id="GO:0005576">
    <property type="term" value="C:extracellular region"/>
    <property type="evidence" value="ECO:0007669"/>
    <property type="project" value="UniProtKB-SubCell"/>
</dbReference>
<dbReference type="InterPro" id="IPR051398">
    <property type="entry name" value="Polysacch_Deacetylase"/>
</dbReference>
<dbReference type="EMBL" id="AODH01000029">
    <property type="protein sequence ID" value="EUJ39247.1"/>
    <property type="molecule type" value="Genomic_DNA"/>
</dbReference>
<evidence type="ECO:0000256" key="3">
    <source>
        <dbReference type="SAM" id="SignalP"/>
    </source>
</evidence>